<dbReference type="AlphaFoldDB" id="A0A0R3LHJ4"/>
<name>A0A0R3LHJ4_9BRAD</name>
<dbReference type="Pfam" id="PF00496">
    <property type="entry name" value="SBP_bac_5"/>
    <property type="match status" value="1"/>
</dbReference>
<dbReference type="GO" id="GO:0015833">
    <property type="term" value="P:peptide transport"/>
    <property type="evidence" value="ECO:0007669"/>
    <property type="project" value="TreeGrafter"/>
</dbReference>
<comment type="similarity">
    <text evidence="2">Belongs to the bacterial solute-binding protein 5 family.</text>
</comment>
<keyword evidence="6" id="KW-1185">Reference proteome</keyword>
<dbReference type="CDD" id="cd08517">
    <property type="entry name" value="PBP2_NikA_DppA_OppA_like_13"/>
    <property type="match status" value="1"/>
</dbReference>
<feature type="domain" description="Solute-binding protein family 5" evidence="4">
    <location>
        <begin position="83"/>
        <end position="450"/>
    </location>
</feature>
<accession>A0A0R3LHJ4</accession>
<evidence type="ECO:0000259" key="4">
    <source>
        <dbReference type="Pfam" id="PF00496"/>
    </source>
</evidence>
<dbReference type="GO" id="GO:0030288">
    <property type="term" value="C:outer membrane-bounded periplasmic space"/>
    <property type="evidence" value="ECO:0007669"/>
    <property type="project" value="UniProtKB-ARBA"/>
</dbReference>
<evidence type="ECO:0000256" key="2">
    <source>
        <dbReference type="ARBA" id="ARBA00005695"/>
    </source>
</evidence>
<evidence type="ECO:0000313" key="5">
    <source>
        <dbReference type="EMBL" id="KRR05141.1"/>
    </source>
</evidence>
<dbReference type="OrthoDB" id="9803988at2"/>
<dbReference type="EMBL" id="LLXX01000119">
    <property type="protein sequence ID" value="KRR05141.1"/>
    <property type="molecule type" value="Genomic_DNA"/>
</dbReference>
<protein>
    <submittedName>
        <fullName evidence="5">Peptide ABC transporter substrate-binding protein</fullName>
    </submittedName>
</protein>
<dbReference type="RefSeq" id="WP_057851697.1">
    <property type="nucleotide sequence ID" value="NZ_LLXX01000119.1"/>
</dbReference>
<dbReference type="GO" id="GO:1904680">
    <property type="term" value="F:peptide transmembrane transporter activity"/>
    <property type="evidence" value="ECO:0007669"/>
    <property type="project" value="TreeGrafter"/>
</dbReference>
<reference evidence="5 6" key="1">
    <citation type="submission" date="2014-03" db="EMBL/GenBank/DDBJ databases">
        <title>Bradyrhizobium valentinum sp. nov., isolated from effective nodules of Lupinus mariae-josephae, a lupine endemic of basic-lime soils in Eastern Spain.</title>
        <authorList>
            <person name="Duran D."/>
            <person name="Rey L."/>
            <person name="Navarro A."/>
            <person name="Busquets A."/>
            <person name="Imperial J."/>
            <person name="Ruiz-Argueso T."/>
        </authorList>
    </citation>
    <scope>NUCLEOTIDE SEQUENCE [LARGE SCALE GENOMIC DNA]</scope>
    <source>
        <strain evidence="5 6">LmjM3</strain>
    </source>
</reference>
<evidence type="ECO:0000256" key="3">
    <source>
        <dbReference type="ARBA" id="ARBA00022729"/>
    </source>
</evidence>
<organism evidence="5 6">
    <name type="scientific">Bradyrhizobium valentinum</name>
    <dbReference type="NCBI Taxonomy" id="1518501"/>
    <lineage>
        <taxon>Bacteria</taxon>
        <taxon>Pseudomonadati</taxon>
        <taxon>Pseudomonadota</taxon>
        <taxon>Alphaproteobacteria</taxon>
        <taxon>Hyphomicrobiales</taxon>
        <taxon>Nitrobacteraceae</taxon>
        <taxon>Bradyrhizobium</taxon>
    </lineage>
</organism>
<sequence>MDLTRLEINRRTALLTSAAIAANVINPMRAFAQETPRKGGVFNVHYAAEQRQLNPSIQASTGVYIIGGKIQENLVDLDANGQPVGVLAESWEASPDGKTVTFKLRQGVTWHDGKPFTSADVEFTAMNMWKKILNYGSTLQLFLTEVETPDAQTAIFKYERPMPLNLLLRALPDLGYVSAKHLYESGDIRQNPTNLSPVGTGPFKFVKYERGQYIIADRNPDYWRPNAPYLDRIVWRVITDRASAAAQMEAGELHYAPFSSLTISDLARLGKDKRFIVSTKGNEGNARTNTLEFNFRRKELSDIKVRRAIAHAINVPFFIDNFLGDFAKLGTGPIPSTSADFYPGANTPQYPYDKAKAAALLDEAGFKAGRGGTRFSLKLLPAPWGEDISLWSTFIQQSLGEIGIPVEIVRNDGGGFLKQVYDEHAFDIATGWHQYRNDPAVSTTVWYRSGQPKGAPWTNQWGWEDKNVDKTIDDAATEVDPAKRKALYAQFVKEVNTELPVWMPIEQIFVTTITAKARNHSNTPRWGSASWHDLWLSA</sequence>
<keyword evidence="3" id="KW-0732">Signal</keyword>
<dbReference type="PANTHER" id="PTHR30290:SF38">
    <property type="entry name" value="D,D-DIPEPTIDE-BINDING PERIPLASMIC PROTEIN DDPA-RELATED"/>
    <property type="match status" value="1"/>
</dbReference>
<dbReference type="STRING" id="1518501.CQ10_24885"/>
<evidence type="ECO:0000256" key="1">
    <source>
        <dbReference type="ARBA" id="ARBA00004418"/>
    </source>
</evidence>
<evidence type="ECO:0000313" key="6">
    <source>
        <dbReference type="Proteomes" id="UP000051913"/>
    </source>
</evidence>
<dbReference type="GO" id="GO:0043190">
    <property type="term" value="C:ATP-binding cassette (ABC) transporter complex"/>
    <property type="evidence" value="ECO:0007669"/>
    <property type="project" value="InterPro"/>
</dbReference>
<dbReference type="InterPro" id="IPR039424">
    <property type="entry name" value="SBP_5"/>
</dbReference>
<comment type="subcellular location">
    <subcellularLocation>
        <location evidence="1">Periplasm</location>
    </subcellularLocation>
</comment>
<dbReference type="PANTHER" id="PTHR30290">
    <property type="entry name" value="PERIPLASMIC BINDING COMPONENT OF ABC TRANSPORTER"/>
    <property type="match status" value="1"/>
</dbReference>
<dbReference type="Gene3D" id="3.10.105.10">
    <property type="entry name" value="Dipeptide-binding Protein, Domain 3"/>
    <property type="match status" value="1"/>
</dbReference>
<dbReference type="InterPro" id="IPR000914">
    <property type="entry name" value="SBP_5_dom"/>
</dbReference>
<dbReference type="Gene3D" id="3.40.190.10">
    <property type="entry name" value="Periplasmic binding protein-like II"/>
    <property type="match status" value="1"/>
</dbReference>
<dbReference type="InterPro" id="IPR030678">
    <property type="entry name" value="Peptide/Ni-bd"/>
</dbReference>
<dbReference type="PIRSF" id="PIRSF002741">
    <property type="entry name" value="MppA"/>
    <property type="match status" value="1"/>
</dbReference>
<comment type="caution">
    <text evidence="5">The sequence shown here is derived from an EMBL/GenBank/DDBJ whole genome shotgun (WGS) entry which is preliminary data.</text>
</comment>
<dbReference type="SUPFAM" id="SSF53850">
    <property type="entry name" value="Periplasmic binding protein-like II"/>
    <property type="match status" value="1"/>
</dbReference>
<dbReference type="Proteomes" id="UP000051913">
    <property type="component" value="Unassembled WGS sequence"/>
</dbReference>
<proteinExistence type="inferred from homology"/>
<gene>
    <name evidence="5" type="ORF">CP49_00740</name>
</gene>